<keyword evidence="2" id="KW-0238">DNA-binding</keyword>
<dbReference type="Gene3D" id="1.10.10.10">
    <property type="entry name" value="Winged helix-like DNA-binding domain superfamily/Winged helix DNA-binding domain"/>
    <property type="match status" value="1"/>
</dbReference>
<dbReference type="InterPro" id="IPR016032">
    <property type="entry name" value="Sig_transdc_resp-reg_C-effctor"/>
</dbReference>
<dbReference type="KEGG" id="run:DR864_08405"/>
<gene>
    <name evidence="5" type="ORF">DR864_08405</name>
</gene>
<dbReference type="SMART" id="SM00421">
    <property type="entry name" value="HTH_LUXR"/>
    <property type="match status" value="1"/>
</dbReference>
<accession>A0A344TGI5</accession>
<dbReference type="CDD" id="cd06170">
    <property type="entry name" value="LuxR_C_like"/>
    <property type="match status" value="1"/>
</dbReference>
<dbReference type="PROSITE" id="PS00622">
    <property type="entry name" value="HTH_LUXR_1"/>
    <property type="match status" value="1"/>
</dbReference>
<sequence length="260" mass="29448">MLIQTEPESNPVALFFEELPKEQAHQINYKDFVESLNYIYDSLLEPWTFVAVLDLDRLEILYANENCLQLFGEGGKSSASQYLPFAFLRPESKPLFKQAISQFQNMVQGVPPKHRRLLKTQLVGLRLKPLSGKPWVSFATLLPLSARADGTPKVVLMINQNISHLYNAHFVWLRQSCTSTSQYNAGFHSRTGEVFNHDILSKRELEILKLLARGLNSQCIASELAISVNTVSNHRKNMMDRVGVGDTSALLQIAQWCDLI</sequence>
<dbReference type="CDD" id="cd00130">
    <property type="entry name" value="PAS"/>
    <property type="match status" value="1"/>
</dbReference>
<dbReference type="InterPro" id="IPR000014">
    <property type="entry name" value="PAS"/>
</dbReference>
<dbReference type="GO" id="GO:0006355">
    <property type="term" value="P:regulation of DNA-templated transcription"/>
    <property type="evidence" value="ECO:0007669"/>
    <property type="project" value="InterPro"/>
</dbReference>
<keyword evidence="3" id="KW-0804">Transcription</keyword>
<organism evidence="5 6">
    <name type="scientific">Runella rosea</name>
    <dbReference type="NCBI Taxonomy" id="2259595"/>
    <lineage>
        <taxon>Bacteria</taxon>
        <taxon>Pseudomonadati</taxon>
        <taxon>Bacteroidota</taxon>
        <taxon>Cytophagia</taxon>
        <taxon>Cytophagales</taxon>
        <taxon>Spirosomataceae</taxon>
        <taxon>Runella</taxon>
    </lineage>
</organism>
<dbReference type="PANTHER" id="PTHR44688:SF16">
    <property type="entry name" value="DNA-BINDING TRANSCRIPTIONAL ACTIVATOR DEVR_DOSR"/>
    <property type="match status" value="1"/>
</dbReference>
<dbReference type="PRINTS" id="PR00038">
    <property type="entry name" value="HTHLUXR"/>
</dbReference>
<dbReference type="EMBL" id="CP030850">
    <property type="protein sequence ID" value="AXE17756.1"/>
    <property type="molecule type" value="Genomic_DNA"/>
</dbReference>
<keyword evidence="6" id="KW-1185">Reference proteome</keyword>
<dbReference type="GO" id="GO:0003677">
    <property type="term" value="F:DNA binding"/>
    <property type="evidence" value="ECO:0007669"/>
    <property type="project" value="UniProtKB-KW"/>
</dbReference>
<evidence type="ECO:0000259" key="4">
    <source>
        <dbReference type="PROSITE" id="PS50043"/>
    </source>
</evidence>
<dbReference type="PROSITE" id="PS50043">
    <property type="entry name" value="HTH_LUXR_2"/>
    <property type="match status" value="1"/>
</dbReference>
<evidence type="ECO:0000256" key="2">
    <source>
        <dbReference type="ARBA" id="ARBA00023125"/>
    </source>
</evidence>
<protein>
    <recommendedName>
        <fullName evidence="4">HTH luxR-type domain-containing protein</fullName>
    </recommendedName>
</protein>
<dbReference type="Proteomes" id="UP000251993">
    <property type="component" value="Chromosome"/>
</dbReference>
<reference evidence="5 6" key="1">
    <citation type="submission" date="2018-07" db="EMBL/GenBank/DDBJ databases">
        <title>Genome sequencing of Runella.</title>
        <authorList>
            <person name="Baek M.-G."/>
            <person name="Yi H."/>
        </authorList>
    </citation>
    <scope>NUCLEOTIDE SEQUENCE [LARGE SCALE GENOMIC DNA]</scope>
    <source>
        <strain evidence="5 6">HYN0085</strain>
    </source>
</reference>
<evidence type="ECO:0000313" key="6">
    <source>
        <dbReference type="Proteomes" id="UP000251993"/>
    </source>
</evidence>
<dbReference type="SUPFAM" id="SSF46894">
    <property type="entry name" value="C-terminal effector domain of the bipartite response regulators"/>
    <property type="match status" value="1"/>
</dbReference>
<dbReference type="InterPro" id="IPR000792">
    <property type="entry name" value="Tscrpt_reg_LuxR_C"/>
</dbReference>
<evidence type="ECO:0000256" key="1">
    <source>
        <dbReference type="ARBA" id="ARBA00023015"/>
    </source>
</evidence>
<dbReference type="OrthoDB" id="1727128at2"/>
<dbReference type="RefSeq" id="WP_114066541.1">
    <property type="nucleotide sequence ID" value="NZ_CP030850.1"/>
</dbReference>
<dbReference type="InterPro" id="IPR036388">
    <property type="entry name" value="WH-like_DNA-bd_sf"/>
</dbReference>
<dbReference type="AlphaFoldDB" id="A0A344TGI5"/>
<evidence type="ECO:0000313" key="5">
    <source>
        <dbReference type="EMBL" id="AXE17756.1"/>
    </source>
</evidence>
<feature type="domain" description="HTH luxR-type" evidence="4">
    <location>
        <begin position="193"/>
        <end position="258"/>
    </location>
</feature>
<dbReference type="Pfam" id="PF00196">
    <property type="entry name" value="GerE"/>
    <property type="match status" value="1"/>
</dbReference>
<dbReference type="PANTHER" id="PTHR44688">
    <property type="entry name" value="DNA-BINDING TRANSCRIPTIONAL ACTIVATOR DEVR_DOSR"/>
    <property type="match status" value="1"/>
</dbReference>
<evidence type="ECO:0000256" key="3">
    <source>
        <dbReference type="ARBA" id="ARBA00023163"/>
    </source>
</evidence>
<name>A0A344TGI5_9BACT</name>
<keyword evidence="1" id="KW-0805">Transcription regulation</keyword>
<proteinExistence type="predicted"/>